<reference evidence="2" key="1">
    <citation type="submission" date="2015-12" db="EMBL/GenBank/DDBJ databases">
        <title>Gene expression during late stages of embryo sac development: a critical building block for successful pollen-pistil interactions.</title>
        <authorList>
            <person name="Liu Y."/>
            <person name="Joly V."/>
            <person name="Sabar M."/>
            <person name="Matton D.P."/>
        </authorList>
    </citation>
    <scope>NUCLEOTIDE SEQUENCE</scope>
</reference>
<keyword evidence="1" id="KW-0472">Membrane</keyword>
<sequence length="98" mass="11122">MAWGFICSLSSFGRNKNELVDLVLENWICVCYSWKIPLRLVLLFSICVVSYSSILLLVASFALFILLFCCCYFPFNLALILLILSQGSIKNNLSTSQR</sequence>
<evidence type="ECO:0000256" key="1">
    <source>
        <dbReference type="SAM" id="Phobius"/>
    </source>
</evidence>
<name>A0A0V0H8B7_SOLCH</name>
<keyword evidence="1" id="KW-1133">Transmembrane helix</keyword>
<evidence type="ECO:0000313" key="2">
    <source>
        <dbReference type="EMBL" id="JAP16629.1"/>
    </source>
</evidence>
<organism evidence="2">
    <name type="scientific">Solanum chacoense</name>
    <name type="common">Chaco potato</name>
    <dbReference type="NCBI Taxonomy" id="4108"/>
    <lineage>
        <taxon>Eukaryota</taxon>
        <taxon>Viridiplantae</taxon>
        <taxon>Streptophyta</taxon>
        <taxon>Embryophyta</taxon>
        <taxon>Tracheophyta</taxon>
        <taxon>Spermatophyta</taxon>
        <taxon>Magnoliopsida</taxon>
        <taxon>eudicotyledons</taxon>
        <taxon>Gunneridae</taxon>
        <taxon>Pentapetalae</taxon>
        <taxon>asterids</taxon>
        <taxon>lamiids</taxon>
        <taxon>Solanales</taxon>
        <taxon>Solanaceae</taxon>
        <taxon>Solanoideae</taxon>
        <taxon>Solaneae</taxon>
        <taxon>Solanum</taxon>
    </lineage>
</organism>
<feature type="transmembrane region" description="Helical" evidence="1">
    <location>
        <begin position="64"/>
        <end position="84"/>
    </location>
</feature>
<feature type="transmembrane region" description="Helical" evidence="1">
    <location>
        <begin position="40"/>
        <end position="58"/>
    </location>
</feature>
<dbReference type="AlphaFoldDB" id="A0A0V0H8B7"/>
<keyword evidence="1" id="KW-0812">Transmembrane</keyword>
<protein>
    <submittedName>
        <fullName evidence="2">Putative ovule protein</fullName>
    </submittedName>
</protein>
<dbReference type="EMBL" id="GEDG01023580">
    <property type="protein sequence ID" value="JAP16629.1"/>
    <property type="molecule type" value="Transcribed_RNA"/>
</dbReference>
<proteinExistence type="predicted"/>
<accession>A0A0V0H8B7</accession>